<feature type="compositionally biased region" description="Acidic residues" evidence="1">
    <location>
        <begin position="81"/>
        <end position="93"/>
    </location>
</feature>
<dbReference type="EMBL" id="AWGH01000017">
    <property type="protein sequence ID" value="ODN92852.1"/>
    <property type="molecule type" value="Genomic_DNA"/>
</dbReference>
<accession>A0A1E3IWB2</accession>
<keyword evidence="3" id="KW-1185">Reference proteome</keyword>
<comment type="caution">
    <text evidence="2">The sequence shown here is derived from an EMBL/GenBank/DDBJ whole genome shotgun (WGS) entry which is preliminary data.</text>
</comment>
<evidence type="ECO:0000313" key="2">
    <source>
        <dbReference type="EMBL" id="ODN92852.1"/>
    </source>
</evidence>
<dbReference type="RefSeq" id="XP_019030479.1">
    <property type="nucleotide sequence ID" value="XM_019177728.1"/>
</dbReference>
<dbReference type="Proteomes" id="UP000094819">
    <property type="component" value="Unassembled WGS sequence"/>
</dbReference>
<feature type="region of interest" description="Disordered" evidence="1">
    <location>
        <begin position="80"/>
        <end position="105"/>
    </location>
</feature>
<name>A0A1E3IWB2_9TREE</name>
<reference evidence="2 3" key="1">
    <citation type="submission" date="2016-06" db="EMBL/GenBank/DDBJ databases">
        <title>Evolution of pathogenesis and genome organization in the Tremellales.</title>
        <authorList>
            <person name="Cuomo C."/>
            <person name="Litvintseva A."/>
            <person name="Heitman J."/>
            <person name="Chen Y."/>
            <person name="Sun S."/>
            <person name="Springer D."/>
            <person name="Dromer F."/>
            <person name="Young S."/>
            <person name="Zeng Q."/>
            <person name="Chapman S."/>
            <person name="Gujja S."/>
            <person name="Saif S."/>
            <person name="Birren B."/>
        </authorList>
    </citation>
    <scope>NUCLEOTIDE SEQUENCE [LARGE SCALE GENOMIC DNA]</scope>
    <source>
        <strain evidence="2 3">CBS 7118</strain>
    </source>
</reference>
<dbReference type="GeneID" id="30194862"/>
<proteinExistence type="predicted"/>
<sequence>MSVDRLYVFNPLPESATEIQTIIMDLFSDFSQQEMDHLTSSSSVQKTSVKELESQLGSLLLHNVHDLGEEGSKVATIEERAVEEEEDEEEAEGQYDNVEGVSLEDMAPPERFHFEDWERLGQYDNVEGVSLEDMALPERFHFEDWERVQNDLEEIFQSAWDAEVNDAAPP</sequence>
<organism evidence="2 3">
    <name type="scientific">Cryptococcus wingfieldii CBS 7118</name>
    <dbReference type="NCBI Taxonomy" id="1295528"/>
    <lineage>
        <taxon>Eukaryota</taxon>
        <taxon>Fungi</taxon>
        <taxon>Dikarya</taxon>
        <taxon>Basidiomycota</taxon>
        <taxon>Agaricomycotina</taxon>
        <taxon>Tremellomycetes</taxon>
        <taxon>Tremellales</taxon>
        <taxon>Cryptococcaceae</taxon>
        <taxon>Cryptococcus</taxon>
    </lineage>
</organism>
<evidence type="ECO:0000256" key="1">
    <source>
        <dbReference type="SAM" id="MobiDB-lite"/>
    </source>
</evidence>
<protein>
    <submittedName>
        <fullName evidence="2">Uncharacterized protein</fullName>
    </submittedName>
</protein>
<gene>
    <name evidence="2" type="ORF">L198_05649</name>
</gene>
<dbReference type="AlphaFoldDB" id="A0A1E3IWB2"/>
<evidence type="ECO:0000313" key="3">
    <source>
        <dbReference type="Proteomes" id="UP000094819"/>
    </source>
</evidence>